<organism evidence="2 3">
    <name type="scientific">Sphingomonas immobilis</name>
    <dbReference type="NCBI Taxonomy" id="3063997"/>
    <lineage>
        <taxon>Bacteria</taxon>
        <taxon>Pseudomonadati</taxon>
        <taxon>Pseudomonadota</taxon>
        <taxon>Alphaproteobacteria</taxon>
        <taxon>Sphingomonadales</taxon>
        <taxon>Sphingomonadaceae</taxon>
        <taxon>Sphingomonas</taxon>
    </lineage>
</organism>
<proteinExistence type="predicted"/>
<reference evidence="2" key="1">
    <citation type="submission" date="2023-07" db="EMBL/GenBank/DDBJ databases">
        <authorList>
            <person name="Kim M.K."/>
        </authorList>
    </citation>
    <scope>NUCLEOTIDE SEQUENCE</scope>
    <source>
        <strain evidence="2">CA1-15</strain>
    </source>
</reference>
<dbReference type="Proteomes" id="UP001176468">
    <property type="component" value="Unassembled WGS sequence"/>
</dbReference>
<protein>
    <submittedName>
        <fullName evidence="2">Lasso peptide biosynthesis B2 protein</fullName>
    </submittedName>
</protein>
<dbReference type="EMBL" id="JAUQSZ010000010">
    <property type="protein sequence ID" value="MDO7843592.1"/>
    <property type="molecule type" value="Genomic_DNA"/>
</dbReference>
<dbReference type="RefSeq" id="WP_304562045.1">
    <property type="nucleotide sequence ID" value="NZ_JAUQSZ010000010.1"/>
</dbReference>
<feature type="domain" description="Microcin J25-processing protein McjB C-terminal" evidence="1">
    <location>
        <begin position="109"/>
        <end position="218"/>
    </location>
</feature>
<name>A0ABT9A4D2_9SPHN</name>
<evidence type="ECO:0000259" key="1">
    <source>
        <dbReference type="Pfam" id="PF13471"/>
    </source>
</evidence>
<comment type="caution">
    <text evidence="2">The sequence shown here is derived from an EMBL/GenBank/DDBJ whole genome shotgun (WGS) entry which is preliminary data.</text>
</comment>
<dbReference type="InterPro" id="IPR032708">
    <property type="entry name" value="McjB_C"/>
</dbReference>
<evidence type="ECO:0000313" key="3">
    <source>
        <dbReference type="Proteomes" id="UP001176468"/>
    </source>
</evidence>
<sequence length="220" mass="23907">MRYFLKPGLSFCHVADRILFLDLGKDRYFCLSADAERSFARLSSGQSLVHEDHMILRALADHGPVSIGMGAPLAPCPHISVPARSLLDAHASGTALSTHLRVGLRLASAPAQLRLLGILRTLRALERRKRRLASRLAITSRLGTVATAAADLRALFTTTDACLPRSIGVMHALLDARQTCTLVIGVKLLPFAAHAWVSSGDVLVNDRFDVVRNYTPILVI</sequence>
<evidence type="ECO:0000313" key="2">
    <source>
        <dbReference type="EMBL" id="MDO7843592.1"/>
    </source>
</evidence>
<dbReference type="Pfam" id="PF13471">
    <property type="entry name" value="Transglut_core3"/>
    <property type="match status" value="1"/>
</dbReference>
<keyword evidence="3" id="KW-1185">Reference proteome</keyword>
<dbReference type="NCBIfam" id="NF033537">
    <property type="entry name" value="lasso_biosyn_B2"/>
    <property type="match status" value="1"/>
</dbReference>
<dbReference type="InterPro" id="IPR053521">
    <property type="entry name" value="McjB-like"/>
</dbReference>
<gene>
    <name evidence="2" type="ORF">Q5H94_14760</name>
</gene>
<accession>A0ABT9A4D2</accession>